<keyword evidence="8 12" id="KW-0472">Membrane</keyword>
<evidence type="ECO:0000256" key="6">
    <source>
        <dbReference type="ARBA" id="ARBA00022989"/>
    </source>
</evidence>
<feature type="transmembrane region" description="Helical" evidence="12">
    <location>
        <begin position="115"/>
        <end position="139"/>
    </location>
</feature>
<dbReference type="GO" id="GO:0015035">
    <property type="term" value="F:protein-disulfide reductase activity"/>
    <property type="evidence" value="ECO:0007669"/>
    <property type="project" value="InterPro"/>
</dbReference>
<keyword evidence="7" id="KW-0560">Oxidoreductase</keyword>
<name>A0A2A2K2H1_9BILA</name>
<evidence type="ECO:0000256" key="4">
    <source>
        <dbReference type="ARBA" id="ARBA00022692"/>
    </source>
</evidence>
<keyword evidence="3" id="KW-0813">Transport</keyword>
<dbReference type="PANTHER" id="PTHR43469:SF1">
    <property type="entry name" value="SPBETA PROPHAGE-DERIVED DISULFIDE BOND FORMATION PROTEIN B"/>
    <property type="match status" value="1"/>
</dbReference>
<keyword evidence="9" id="KW-1015">Disulfide bond</keyword>
<organism evidence="13 14">
    <name type="scientific">Diploscapter pachys</name>
    <dbReference type="NCBI Taxonomy" id="2018661"/>
    <lineage>
        <taxon>Eukaryota</taxon>
        <taxon>Metazoa</taxon>
        <taxon>Ecdysozoa</taxon>
        <taxon>Nematoda</taxon>
        <taxon>Chromadorea</taxon>
        <taxon>Rhabditida</taxon>
        <taxon>Rhabditina</taxon>
        <taxon>Rhabditomorpha</taxon>
        <taxon>Rhabditoidea</taxon>
        <taxon>Rhabditidae</taxon>
        <taxon>Diploscapter</taxon>
    </lineage>
</organism>
<evidence type="ECO:0000256" key="12">
    <source>
        <dbReference type="SAM" id="Phobius"/>
    </source>
</evidence>
<dbReference type="Proteomes" id="UP000218231">
    <property type="component" value="Unassembled WGS sequence"/>
</dbReference>
<accession>A0A2A2K2H1</accession>
<evidence type="ECO:0000256" key="3">
    <source>
        <dbReference type="ARBA" id="ARBA00022448"/>
    </source>
</evidence>
<proteinExistence type="inferred from homology"/>
<dbReference type="PIRSF" id="PIRSF036659">
    <property type="entry name" value="BdbC"/>
    <property type="match status" value="1"/>
</dbReference>
<reference evidence="13 14" key="1">
    <citation type="journal article" date="2017" name="Curr. Biol.">
        <title>Genome architecture and evolution of a unichromosomal asexual nematode.</title>
        <authorList>
            <person name="Fradin H."/>
            <person name="Zegar C."/>
            <person name="Gutwein M."/>
            <person name="Lucas J."/>
            <person name="Kovtun M."/>
            <person name="Corcoran D."/>
            <person name="Baugh L.R."/>
            <person name="Kiontke K."/>
            <person name="Gunsalus K."/>
            <person name="Fitch D.H."/>
            <person name="Piano F."/>
        </authorList>
    </citation>
    <scope>NUCLEOTIDE SEQUENCE [LARGE SCALE GENOMIC DNA]</scope>
    <source>
        <strain evidence="13">PF1309</strain>
    </source>
</reference>
<feature type="transmembrane region" description="Helical" evidence="12">
    <location>
        <begin position="72"/>
        <end position="95"/>
    </location>
</feature>
<evidence type="ECO:0000256" key="5">
    <source>
        <dbReference type="ARBA" id="ARBA00022982"/>
    </source>
</evidence>
<dbReference type="Gene3D" id="1.20.1550.10">
    <property type="entry name" value="DsbB-like"/>
    <property type="match status" value="1"/>
</dbReference>
<dbReference type="InterPro" id="IPR012187">
    <property type="entry name" value="Disulphide_bond_form_BdbC"/>
</dbReference>
<evidence type="ECO:0000313" key="14">
    <source>
        <dbReference type="Proteomes" id="UP000218231"/>
    </source>
</evidence>
<dbReference type="PANTHER" id="PTHR43469">
    <property type="entry name" value="DISULFIDE FORMATION PROTEIN-RELATED"/>
    <property type="match status" value="1"/>
</dbReference>
<keyword evidence="14" id="KW-1185">Reference proteome</keyword>
<evidence type="ECO:0008006" key="15">
    <source>
        <dbReference type="Google" id="ProtNLM"/>
    </source>
</evidence>
<keyword evidence="5" id="KW-0249">Electron transport</keyword>
<dbReference type="OrthoDB" id="10456103at2759"/>
<evidence type="ECO:0000256" key="10">
    <source>
        <dbReference type="ARBA" id="ARBA00023186"/>
    </source>
</evidence>
<comment type="caution">
    <text evidence="13">The sequence shown here is derived from an EMBL/GenBank/DDBJ whole genome shotgun (WGS) entry which is preliminary data.</text>
</comment>
<gene>
    <name evidence="13" type="ORF">WR25_02507</name>
</gene>
<dbReference type="EMBL" id="LIAE01009817">
    <property type="protein sequence ID" value="PAV68101.1"/>
    <property type="molecule type" value="Genomic_DNA"/>
</dbReference>
<protein>
    <recommendedName>
        <fullName evidence="15">Disulfide bond formation protein B</fullName>
    </recommendedName>
</protein>
<evidence type="ECO:0000313" key="13">
    <source>
        <dbReference type="EMBL" id="PAV68101.1"/>
    </source>
</evidence>
<sequence length="145" mass="15690">MDATSKTLPSDAGLLFTAWLLALVSTLVVLFVGEVMGQEPCVLCWYQRAFMFPLAIMLAVATVRCDSDIWRYAVPLAAAGWLAALYHNLLYFAVIPEAIKPCGTGPSCSGVDMTMMGVLPLPSLSLAAFTLLIILLLLLRRNAKP</sequence>
<dbReference type="GO" id="GO:0016020">
    <property type="term" value="C:membrane"/>
    <property type="evidence" value="ECO:0007669"/>
    <property type="project" value="UniProtKB-SubCell"/>
</dbReference>
<evidence type="ECO:0000256" key="7">
    <source>
        <dbReference type="ARBA" id="ARBA00023002"/>
    </source>
</evidence>
<keyword evidence="4 12" id="KW-0812">Transmembrane</keyword>
<keyword evidence="10" id="KW-0143">Chaperone</keyword>
<keyword evidence="6 12" id="KW-1133">Transmembrane helix</keyword>
<dbReference type="SUPFAM" id="SSF158442">
    <property type="entry name" value="DsbB-like"/>
    <property type="match status" value="1"/>
</dbReference>
<dbReference type="GO" id="GO:0006457">
    <property type="term" value="P:protein folding"/>
    <property type="evidence" value="ECO:0007669"/>
    <property type="project" value="InterPro"/>
</dbReference>
<dbReference type="AlphaFoldDB" id="A0A2A2K2H1"/>
<dbReference type="Pfam" id="PF02600">
    <property type="entry name" value="DsbB"/>
    <property type="match status" value="1"/>
</dbReference>
<evidence type="ECO:0000256" key="2">
    <source>
        <dbReference type="ARBA" id="ARBA00007602"/>
    </source>
</evidence>
<keyword evidence="11" id="KW-0676">Redox-active center</keyword>
<comment type="similarity">
    <text evidence="2">Belongs to the DsbB family. BdbC subfamily.</text>
</comment>
<evidence type="ECO:0000256" key="1">
    <source>
        <dbReference type="ARBA" id="ARBA00004141"/>
    </source>
</evidence>
<evidence type="ECO:0000256" key="9">
    <source>
        <dbReference type="ARBA" id="ARBA00023157"/>
    </source>
</evidence>
<dbReference type="InterPro" id="IPR003752">
    <property type="entry name" value="DiS_bond_form_DsbB/BdbC"/>
</dbReference>
<evidence type="ECO:0000256" key="8">
    <source>
        <dbReference type="ARBA" id="ARBA00023136"/>
    </source>
</evidence>
<feature type="transmembrane region" description="Helical" evidence="12">
    <location>
        <begin position="12"/>
        <end position="33"/>
    </location>
</feature>
<dbReference type="InterPro" id="IPR023380">
    <property type="entry name" value="DsbB-like_sf"/>
</dbReference>
<comment type="subcellular location">
    <subcellularLocation>
        <location evidence="1">Membrane</location>
        <topology evidence="1">Multi-pass membrane protein</topology>
    </subcellularLocation>
</comment>
<feature type="transmembrane region" description="Helical" evidence="12">
    <location>
        <begin position="45"/>
        <end position="65"/>
    </location>
</feature>
<evidence type="ECO:0000256" key="11">
    <source>
        <dbReference type="ARBA" id="ARBA00023284"/>
    </source>
</evidence>